<protein>
    <recommendedName>
        <fullName evidence="3">Zn(2)-C6 fungal-type domain-containing protein</fullName>
    </recommendedName>
</protein>
<dbReference type="GO" id="GO:0000981">
    <property type="term" value="F:DNA-binding transcription factor activity, RNA polymerase II-specific"/>
    <property type="evidence" value="ECO:0007669"/>
    <property type="project" value="InterPro"/>
</dbReference>
<name>C5MBJ6_CANTT</name>
<dbReference type="InterPro" id="IPR050246">
    <property type="entry name" value="Class_II_FBP_aldolase"/>
</dbReference>
<dbReference type="RefSeq" id="XP_002549141.1">
    <property type="nucleotide sequence ID" value="XM_002549095.1"/>
</dbReference>
<dbReference type="KEGG" id="ctp:CTRG_03438"/>
<dbReference type="EMBL" id="GG692398">
    <property type="protein sequence ID" value="EER33013.1"/>
    <property type="molecule type" value="Genomic_DNA"/>
</dbReference>
<feature type="region of interest" description="Disordered" evidence="2">
    <location>
        <begin position="238"/>
        <end position="287"/>
    </location>
</feature>
<evidence type="ECO:0000313" key="5">
    <source>
        <dbReference type="Proteomes" id="UP000002037"/>
    </source>
</evidence>
<feature type="region of interest" description="Disordered" evidence="2">
    <location>
        <begin position="809"/>
        <end position="835"/>
    </location>
</feature>
<dbReference type="HOGENOM" id="CLU_009418_0_0_1"/>
<feature type="region of interest" description="Disordered" evidence="2">
    <location>
        <begin position="71"/>
        <end position="106"/>
    </location>
</feature>
<accession>C5MBJ6</accession>
<dbReference type="Proteomes" id="UP000002037">
    <property type="component" value="Unassembled WGS sequence"/>
</dbReference>
<sequence length="835" mass="94667">MAPKEERKDKRTKPCCNCKRSKVKCVYTNSLPCQRCIKTGQGETCQFVAKLPSLKFPSLVSSKDILHLPSTSATVSSSSSAPPPPTTTTTTSFSSSSPLHNPVPLPTRGLNITIPQLIPANTMLNHTPNHNHNHNQSIPNHHPHASQVHFNSQTSPPNLHTSSDPGWKSSIEQRLSTFDNKIDSLVELLKINQQVMMNNQLQFMQQQQQQQQQHHHQQQQQQQHYAHESVYSTVNGHSISYPSSRSYSPESRPDSHESISEYVKPKRPGESEPPSKTKKRKSNNDASPYSFDFRDGFLSKSEAHELFQFFDANISQQLFGFEISKFNVEEIWDNCPILVCAISTIASIHHPTLSSKSNQLKTCLHNLCGTILLERPKSEKDAYNTIVALILCSFWLTDSQMFTGLALQLAKEYGLNRPNSKNKDKLKLWYLLYVLDGQQSLTFNRQPLLNSQEYSLKHSKELLLEDKNSKLFENKKKELFLNDKQETTVMLPNDEEISKLVAKQRFTDMRLVSQVEYNQALNEAFKGNAWDLLSPSSFGMPSKSNLELDKWMVSWTVLLSPGNFGAVWSTKSTLIYYNFAKMHINSTAVRKLTIDPNRGKFPKWESTPTTTNTTPARTFTSKQITPDTEDSEDSSEDEYDDDDFISNKELVSPDEAVINANIALNAAHTVLNLVINDKDILDNLKYVPVHIHIMLYYAALLLINPPSKSNNQTIEIDEFKYYDKLLDNLKVIHVLQRKIYMNLPIDAKFGNRLIKNLQDVTMDKLKEIQLFVDALSDAQEEKLELGKKISALLDSNDNKFEEIVDYDINSDGSSKSGTPLPEKISAWPGSNHGHP</sequence>
<dbReference type="VEuPathDB" id="FungiDB:CTRG_03438"/>
<evidence type="ECO:0000256" key="2">
    <source>
        <dbReference type="SAM" id="MobiDB-lite"/>
    </source>
</evidence>
<feature type="compositionally biased region" description="Acidic residues" evidence="2">
    <location>
        <begin position="627"/>
        <end position="640"/>
    </location>
</feature>
<dbReference type="PROSITE" id="PS50048">
    <property type="entry name" value="ZN2_CY6_FUNGAL_2"/>
    <property type="match status" value="1"/>
</dbReference>
<keyword evidence="5" id="KW-1185">Reference proteome</keyword>
<dbReference type="PANTHER" id="PTHR30304">
    <property type="entry name" value="D-TAGATOSE-1,6-BISPHOSPHATE ALDOLASE"/>
    <property type="match status" value="1"/>
</dbReference>
<dbReference type="CDD" id="cd12148">
    <property type="entry name" value="fungal_TF_MHR"/>
    <property type="match status" value="1"/>
</dbReference>
<evidence type="ECO:0000259" key="3">
    <source>
        <dbReference type="PROSITE" id="PS50048"/>
    </source>
</evidence>
<feature type="compositionally biased region" description="Low complexity" evidence="2">
    <location>
        <begin position="71"/>
        <end position="80"/>
    </location>
</feature>
<feature type="compositionally biased region" description="Low complexity" evidence="2">
    <location>
        <begin position="87"/>
        <end position="98"/>
    </location>
</feature>
<feature type="region of interest" description="Disordered" evidence="2">
    <location>
        <begin position="206"/>
        <end position="226"/>
    </location>
</feature>
<dbReference type="PANTHER" id="PTHR30304:SF4">
    <property type="entry name" value="ZN(II)2CYS6 TRANSCRIPTION FACTOR (EUROFUNG)"/>
    <property type="match status" value="1"/>
</dbReference>
<feature type="compositionally biased region" description="Low complexity" evidence="2">
    <location>
        <begin position="238"/>
        <end position="250"/>
    </location>
</feature>
<evidence type="ECO:0000313" key="4">
    <source>
        <dbReference type="EMBL" id="EER33013.1"/>
    </source>
</evidence>
<dbReference type="InterPro" id="IPR007219">
    <property type="entry name" value="XnlR_reg_dom"/>
</dbReference>
<feature type="domain" description="Zn(2)-C6 fungal-type" evidence="3">
    <location>
        <begin position="14"/>
        <end position="47"/>
    </location>
</feature>
<feature type="compositionally biased region" description="Basic and acidic residues" evidence="2">
    <location>
        <begin position="251"/>
        <end position="275"/>
    </location>
</feature>
<organism evidence="4 5">
    <name type="scientific">Candida tropicalis (strain ATCC MYA-3404 / T1)</name>
    <name type="common">Yeast</name>
    <dbReference type="NCBI Taxonomy" id="294747"/>
    <lineage>
        <taxon>Eukaryota</taxon>
        <taxon>Fungi</taxon>
        <taxon>Dikarya</taxon>
        <taxon>Ascomycota</taxon>
        <taxon>Saccharomycotina</taxon>
        <taxon>Pichiomycetes</taxon>
        <taxon>Debaryomycetaceae</taxon>
        <taxon>Candida/Lodderomyces clade</taxon>
        <taxon>Candida</taxon>
    </lineage>
</organism>
<dbReference type="GO" id="GO:0006351">
    <property type="term" value="P:DNA-templated transcription"/>
    <property type="evidence" value="ECO:0007669"/>
    <property type="project" value="InterPro"/>
</dbReference>
<dbReference type="eggNOG" id="ENOG502QW6D">
    <property type="taxonomic scope" value="Eukaryota"/>
</dbReference>
<feature type="compositionally biased region" description="Low complexity" evidence="2">
    <location>
        <begin position="206"/>
        <end position="223"/>
    </location>
</feature>
<dbReference type="GeneID" id="8302033"/>
<dbReference type="OrthoDB" id="4060227at2759"/>
<dbReference type="PROSITE" id="PS00463">
    <property type="entry name" value="ZN2_CY6_FUNGAL_1"/>
    <property type="match status" value="1"/>
</dbReference>
<dbReference type="CDD" id="cd00067">
    <property type="entry name" value="GAL4"/>
    <property type="match status" value="1"/>
</dbReference>
<dbReference type="InterPro" id="IPR001138">
    <property type="entry name" value="Zn2Cys6_DnaBD"/>
</dbReference>
<reference evidence="4 5" key="1">
    <citation type="journal article" date="2009" name="Nature">
        <title>Evolution of pathogenicity and sexual reproduction in eight Candida genomes.</title>
        <authorList>
            <person name="Butler G."/>
            <person name="Rasmussen M.D."/>
            <person name="Lin M.F."/>
            <person name="Santos M.A."/>
            <person name="Sakthikumar S."/>
            <person name="Munro C.A."/>
            <person name="Rheinbay E."/>
            <person name="Grabherr M."/>
            <person name="Forche A."/>
            <person name="Reedy J.L."/>
            <person name="Agrafioti I."/>
            <person name="Arnaud M.B."/>
            <person name="Bates S."/>
            <person name="Brown A.J."/>
            <person name="Brunke S."/>
            <person name="Costanzo M.C."/>
            <person name="Fitzpatrick D.A."/>
            <person name="de Groot P.W."/>
            <person name="Harris D."/>
            <person name="Hoyer L.L."/>
            <person name="Hube B."/>
            <person name="Klis F.M."/>
            <person name="Kodira C."/>
            <person name="Lennard N."/>
            <person name="Logue M.E."/>
            <person name="Martin R."/>
            <person name="Neiman A.M."/>
            <person name="Nikolaou E."/>
            <person name="Quail M.A."/>
            <person name="Quinn J."/>
            <person name="Santos M.C."/>
            <person name="Schmitzberger F.F."/>
            <person name="Sherlock G."/>
            <person name="Shah P."/>
            <person name="Silverstein K.A."/>
            <person name="Skrzypek M.S."/>
            <person name="Soll D."/>
            <person name="Staggs R."/>
            <person name="Stansfield I."/>
            <person name="Stumpf M.P."/>
            <person name="Sudbery P.E."/>
            <person name="Srikantha T."/>
            <person name="Zeng Q."/>
            <person name="Berman J."/>
            <person name="Berriman M."/>
            <person name="Heitman J."/>
            <person name="Gow N.A."/>
            <person name="Lorenz M.C."/>
            <person name="Birren B.W."/>
            <person name="Kellis M."/>
            <person name="Cuomo C.A."/>
        </authorList>
    </citation>
    <scope>NUCLEOTIDE SEQUENCE [LARGE SCALE GENOMIC DNA]</scope>
    <source>
        <strain evidence="5">ATCC MYA-3404 / T1</strain>
    </source>
</reference>
<evidence type="ECO:0000256" key="1">
    <source>
        <dbReference type="ARBA" id="ARBA00023242"/>
    </source>
</evidence>
<keyword evidence="1" id="KW-0539">Nucleus</keyword>
<feature type="region of interest" description="Disordered" evidence="2">
    <location>
        <begin position="122"/>
        <end position="168"/>
    </location>
</feature>
<dbReference type="SMART" id="SM00906">
    <property type="entry name" value="Fungal_trans"/>
    <property type="match status" value="1"/>
</dbReference>
<proteinExistence type="predicted"/>
<feature type="compositionally biased region" description="Low complexity" evidence="2">
    <location>
        <begin position="607"/>
        <end position="620"/>
    </location>
</feature>
<dbReference type="AlphaFoldDB" id="C5MBJ6"/>
<feature type="compositionally biased region" description="Polar residues" evidence="2">
    <location>
        <begin position="148"/>
        <end position="168"/>
    </location>
</feature>
<dbReference type="GO" id="GO:0003677">
    <property type="term" value="F:DNA binding"/>
    <property type="evidence" value="ECO:0007669"/>
    <property type="project" value="InterPro"/>
</dbReference>
<feature type="region of interest" description="Disordered" evidence="2">
    <location>
        <begin position="600"/>
        <end position="640"/>
    </location>
</feature>
<dbReference type="GO" id="GO:0008270">
    <property type="term" value="F:zinc ion binding"/>
    <property type="evidence" value="ECO:0007669"/>
    <property type="project" value="InterPro"/>
</dbReference>
<gene>
    <name evidence="4" type="ORF">CTRG_03438</name>
</gene>